<evidence type="ECO:0000256" key="1">
    <source>
        <dbReference type="SAM" id="MobiDB-lite"/>
    </source>
</evidence>
<sequence>MSACWPLQGMSLAQKAVLISLADNANDQGVCWPSIATIGKRICASERAVQNAIKWLESAGIVLANRNNGRHTSYTITPASYAPPKEMHPRSKCTGAGDAPTPAADASDPRSKCATPPHQVPTNRKEPSEEPSLNRQPARRAPRVALHAELLNIELPASIPFAVWDAWCEHREAKSKDAPWTRPAARVSIKKLEMLAAAGQSPEVTVDEAVLRGWTGLFPVKADAATAGTAAGVAADWWKTESGYLARGQQLGIDRAKFQFFEQFKARVCKAAGPGEWMEELLRTVGRESEERYEALYAYFNEVPRDRPDHQEAA</sequence>
<feature type="compositionally biased region" description="Low complexity" evidence="1">
    <location>
        <begin position="94"/>
        <end position="106"/>
    </location>
</feature>
<dbReference type="AlphaFoldDB" id="A0A1H1JBE2"/>
<gene>
    <name evidence="2" type="ORF">SAMN05445850_4527</name>
</gene>
<protein>
    <submittedName>
        <fullName evidence="2">Helix-turn-helix domain-containing protein</fullName>
    </submittedName>
</protein>
<name>A0A1H1JBE2_9BURK</name>
<dbReference type="STRING" id="157910.SAMN05445850_4527"/>
<dbReference type="Proteomes" id="UP000199365">
    <property type="component" value="Unassembled WGS sequence"/>
</dbReference>
<dbReference type="SUPFAM" id="SSF46785">
    <property type="entry name" value="Winged helix' DNA-binding domain"/>
    <property type="match status" value="1"/>
</dbReference>
<evidence type="ECO:0000313" key="2">
    <source>
        <dbReference type="EMBL" id="SDR47251.1"/>
    </source>
</evidence>
<evidence type="ECO:0000313" key="3">
    <source>
        <dbReference type="Proteomes" id="UP000199365"/>
    </source>
</evidence>
<proteinExistence type="predicted"/>
<dbReference type="EMBL" id="FNKX01000002">
    <property type="protein sequence ID" value="SDR47251.1"/>
    <property type="molecule type" value="Genomic_DNA"/>
</dbReference>
<reference evidence="3" key="1">
    <citation type="submission" date="2016-10" db="EMBL/GenBank/DDBJ databases">
        <authorList>
            <person name="Varghese N."/>
            <person name="Submissions S."/>
        </authorList>
    </citation>
    <scope>NUCLEOTIDE SEQUENCE [LARGE SCALE GENOMIC DNA]</scope>
    <source>
        <strain evidence="3">DUS833</strain>
    </source>
</reference>
<feature type="region of interest" description="Disordered" evidence="1">
    <location>
        <begin position="73"/>
        <end position="140"/>
    </location>
</feature>
<dbReference type="InterPro" id="IPR036390">
    <property type="entry name" value="WH_DNA-bd_sf"/>
</dbReference>
<accession>A0A1H1JBE2</accession>
<dbReference type="InterPro" id="IPR036388">
    <property type="entry name" value="WH-like_DNA-bd_sf"/>
</dbReference>
<dbReference type="Gene3D" id="1.10.10.10">
    <property type="entry name" value="Winged helix-like DNA-binding domain superfamily/Winged helix DNA-binding domain"/>
    <property type="match status" value="1"/>
</dbReference>
<keyword evidence="3" id="KW-1185">Reference proteome</keyword>
<dbReference type="Pfam" id="PF13730">
    <property type="entry name" value="HTH_36"/>
    <property type="match status" value="1"/>
</dbReference>
<organism evidence="2 3">
    <name type="scientific">Paraburkholderia tuberum</name>
    <dbReference type="NCBI Taxonomy" id="157910"/>
    <lineage>
        <taxon>Bacteria</taxon>
        <taxon>Pseudomonadati</taxon>
        <taxon>Pseudomonadota</taxon>
        <taxon>Betaproteobacteria</taxon>
        <taxon>Burkholderiales</taxon>
        <taxon>Burkholderiaceae</taxon>
        <taxon>Paraburkholderia</taxon>
    </lineage>
</organism>